<gene>
    <name evidence="1" type="ORF">UH38_24270</name>
</gene>
<proteinExistence type="predicted"/>
<organism evidence="1 2">
    <name type="scientific">Aliterella atlantica CENA595</name>
    <dbReference type="NCBI Taxonomy" id="1618023"/>
    <lineage>
        <taxon>Bacteria</taxon>
        <taxon>Bacillati</taxon>
        <taxon>Cyanobacteriota</taxon>
        <taxon>Cyanophyceae</taxon>
        <taxon>Chroococcidiopsidales</taxon>
        <taxon>Aliterellaceae</taxon>
        <taxon>Aliterella</taxon>
    </lineage>
</organism>
<dbReference type="PATRIC" id="fig|1618023.3.peg.1033"/>
<dbReference type="STRING" id="1618023.UH38_24270"/>
<dbReference type="Proteomes" id="UP000032452">
    <property type="component" value="Unassembled WGS sequence"/>
</dbReference>
<name>A0A0D8ZKW1_9CYAN</name>
<dbReference type="OrthoDB" id="454880at2"/>
<sequence length="216" mass="24935">MPQLDDRLRQLAIAAQNHPQDSPARQRALTVLIGVMLRSGKLCRPRRGQFQMLYEEIYAEALQRLLLFICERIDAYDRQKGEVLQWVNFLLSQRFFIEASRDFLPAVYKGMDARAVKHLTLESLDKYNPHELNPQLTPPLSQEVKDCLAEDPEGLFAQAYVADHPAASFQHLALKRLEGYSWQDLSIELDIAIPTLSSFYQRCLTRFAPILKTYLL</sequence>
<dbReference type="AlphaFoldDB" id="A0A0D8ZKW1"/>
<evidence type="ECO:0000313" key="2">
    <source>
        <dbReference type="Proteomes" id="UP000032452"/>
    </source>
</evidence>
<evidence type="ECO:0000313" key="1">
    <source>
        <dbReference type="EMBL" id="KJH69370.1"/>
    </source>
</evidence>
<evidence type="ECO:0008006" key="3">
    <source>
        <dbReference type="Google" id="ProtNLM"/>
    </source>
</evidence>
<dbReference type="EMBL" id="JYON01000049">
    <property type="protein sequence ID" value="KJH69370.1"/>
    <property type="molecule type" value="Genomic_DNA"/>
</dbReference>
<reference evidence="1 2" key="1">
    <citation type="submission" date="2015-02" db="EMBL/GenBank/DDBJ databases">
        <title>Draft genome of a novel marine cyanobacterium (Chroococcales) isolated from South Atlantic Ocean.</title>
        <authorList>
            <person name="Rigonato J."/>
            <person name="Alvarenga D.O."/>
            <person name="Branco L.H."/>
            <person name="Varani A.M."/>
            <person name="Brandini F.P."/>
            <person name="Fiore M.F."/>
        </authorList>
    </citation>
    <scope>NUCLEOTIDE SEQUENCE [LARGE SCALE GENOMIC DNA]</scope>
    <source>
        <strain evidence="1 2">CENA595</strain>
    </source>
</reference>
<comment type="caution">
    <text evidence="1">The sequence shown here is derived from an EMBL/GenBank/DDBJ whole genome shotgun (WGS) entry which is preliminary data.</text>
</comment>
<accession>A0A0D8ZKW1</accession>
<protein>
    <recommendedName>
        <fullName evidence="3">Sigma-70 family RNA polymerase sigma factor</fullName>
    </recommendedName>
</protein>
<keyword evidence="2" id="KW-1185">Reference proteome</keyword>